<organism evidence="2 3">
    <name type="scientific">Plakobranchus ocellatus</name>
    <dbReference type="NCBI Taxonomy" id="259542"/>
    <lineage>
        <taxon>Eukaryota</taxon>
        <taxon>Metazoa</taxon>
        <taxon>Spiralia</taxon>
        <taxon>Lophotrochozoa</taxon>
        <taxon>Mollusca</taxon>
        <taxon>Gastropoda</taxon>
        <taxon>Heterobranchia</taxon>
        <taxon>Euthyneura</taxon>
        <taxon>Panpulmonata</taxon>
        <taxon>Sacoglossa</taxon>
        <taxon>Placobranchoidea</taxon>
        <taxon>Plakobranchidae</taxon>
        <taxon>Plakobranchus</taxon>
    </lineage>
</organism>
<protein>
    <submittedName>
        <fullName evidence="2">Uncharacterized protein</fullName>
    </submittedName>
</protein>
<evidence type="ECO:0000313" key="3">
    <source>
        <dbReference type="Proteomes" id="UP000735302"/>
    </source>
</evidence>
<keyword evidence="3" id="KW-1185">Reference proteome</keyword>
<feature type="region of interest" description="Disordered" evidence="1">
    <location>
        <begin position="1"/>
        <end position="53"/>
    </location>
</feature>
<proteinExistence type="predicted"/>
<dbReference type="EMBL" id="BLXT01007889">
    <property type="protein sequence ID" value="GFO43535.1"/>
    <property type="molecule type" value="Genomic_DNA"/>
</dbReference>
<dbReference type="Proteomes" id="UP000735302">
    <property type="component" value="Unassembled WGS sequence"/>
</dbReference>
<evidence type="ECO:0000256" key="1">
    <source>
        <dbReference type="SAM" id="MobiDB-lite"/>
    </source>
</evidence>
<reference evidence="2 3" key="1">
    <citation type="journal article" date="2021" name="Elife">
        <title>Chloroplast acquisition without the gene transfer in kleptoplastic sea slugs, Plakobranchus ocellatus.</title>
        <authorList>
            <person name="Maeda T."/>
            <person name="Takahashi S."/>
            <person name="Yoshida T."/>
            <person name="Shimamura S."/>
            <person name="Takaki Y."/>
            <person name="Nagai Y."/>
            <person name="Toyoda A."/>
            <person name="Suzuki Y."/>
            <person name="Arimoto A."/>
            <person name="Ishii H."/>
            <person name="Satoh N."/>
            <person name="Nishiyama T."/>
            <person name="Hasebe M."/>
            <person name="Maruyama T."/>
            <person name="Minagawa J."/>
            <person name="Obokata J."/>
            <person name="Shigenobu S."/>
        </authorList>
    </citation>
    <scope>NUCLEOTIDE SEQUENCE [LARGE SCALE GENOMIC DNA]</scope>
</reference>
<comment type="caution">
    <text evidence="2">The sequence shown here is derived from an EMBL/GenBank/DDBJ whole genome shotgun (WGS) entry which is preliminary data.</text>
</comment>
<sequence length="80" mass="8784">MSVCSSVSPDDECNPQQDDLRLLGPPSGQGAGSGTRTRDRRVPADLRADSLTTIPPTPKFFKKLWEILNRFRPLIMTNGG</sequence>
<gene>
    <name evidence="2" type="ORF">PoB_007004000</name>
</gene>
<accession>A0AAV4DHU6</accession>
<dbReference type="AlphaFoldDB" id="A0AAV4DHU6"/>
<name>A0AAV4DHU6_9GAST</name>
<feature type="compositionally biased region" description="Basic and acidic residues" evidence="1">
    <location>
        <begin position="36"/>
        <end position="48"/>
    </location>
</feature>
<evidence type="ECO:0000313" key="2">
    <source>
        <dbReference type="EMBL" id="GFO43535.1"/>
    </source>
</evidence>